<name>A0A4U0UNG5_9PEZI</name>
<dbReference type="EMBL" id="NAJP01000052">
    <property type="protein sequence ID" value="TKA37391.1"/>
    <property type="molecule type" value="Genomic_DNA"/>
</dbReference>
<feature type="region of interest" description="Disordered" evidence="1">
    <location>
        <begin position="145"/>
        <end position="176"/>
    </location>
</feature>
<gene>
    <name evidence="2" type="ORF">B0A54_10976</name>
</gene>
<dbReference type="Proteomes" id="UP000310066">
    <property type="component" value="Unassembled WGS sequence"/>
</dbReference>
<evidence type="ECO:0000313" key="3">
    <source>
        <dbReference type="Proteomes" id="UP000310066"/>
    </source>
</evidence>
<dbReference type="OrthoDB" id="3931348at2759"/>
<evidence type="ECO:0000313" key="2">
    <source>
        <dbReference type="EMBL" id="TKA37391.1"/>
    </source>
</evidence>
<comment type="caution">
    <text evidence="2">The sequence shown here is derived from an EMBL/GenBank/DDBJ whole genome shotgun (WGS) entry which is preliminary data.</text>
</comment>
<dbReference type="AlphaFoldDB" id="A0A4U0UNG5"/>
<sequence>MIIEHPDAGPHRKAQLEQLTSLLGRPCANAKGFLTFSTATVRSIKALLAQTGRPPAVLLIDKRYQLHFASIKWKFNDIFDAVDFLSAYGRDDIFNLNRVSIISISELDTPKGADCCQQLHRESEFRCDNPDTSCLICAFDEASPTPSTLTTTAPSLWEPAPPTDDDDDNAPTRPPCPHAQSTRLFTLLAAHLTRQGYDPSSARSVTQLRADLNTAWRAAQERVAGWKWSAREEEFPADGQMVPGGFAAAGVGEGGGERVVTFWSEGEVEMLM</sequence>
<organism evidence="2 3">
    <name type="scientific">Friedmanniomyces endolithicus</name>
    <dbReference type="NCBI Taxonomy" id="329885"/>
    <lineage>
        <taxon>Eukaryota</taxon>
        <taxon>Fungi</taxon>
        <taxon>Dikarya</taxon>
        <taxon>Ascomycota</taxon>
        <taxon>Pezizomycotina</taxon>
        <taxon>Dothideomycetes</taxon>
        <taxon>Dothideomycetidae</taxon>
        <taxon>Mycosphaerellales</taxon>
        <taxon>Teratosphaeriaceae</taxon>
        <taxon>Friedmanniomyces</taxon>
    </lineage>
</organism>
<proteinExistence type="predicted"/>
<reference evidence="2 3" key="1">
    <citation type="submission" date="2017-03" db="EMBL/GenBank/DDBJ databases">
        <title>Genomes of endolithic fungi from Antarctica.</title>
        <authorList>
            <person name="Coleine C."/>
            <person name="Masonjones S."/>
            <person name="Stajich J.E."/>
        </authorList>
    </citation>
    <scope>NUCLEOTIDE SEQUENCE [LARGE SCALE GENOMIC DNA]</scope>
    <source>
        <strain evidence="2 3">CCFEE 5311</strain>
    </source>
</reference>
<feature type="compositionally biased region" description="Low complexity" evidence="1">
    <location>
        <begin position="145"/>
        <end position="156"/>
    </location>
</feature>
<accession>A0A4U0UNG5</accession>
<evidence type="ECO:0000256" key="1">
    <source>
        <dbReference type="SAM" id="MobiDB-lite"/>
    </source>
</evidence>
<protein>
    <submittedName>
        <fullName evidence="2">Uncharacterized protein</fullName>
    </submittedName>
</protein>